<proteinExistence type="predicted"/>
<feature type="compositionally biased region" description="Polar residues" evidence="1">
    <location>
        <begin position="13"/>
        <end position="28"/>
    </location>
</feature>
<gene>
    <name evidence="2" type="primary">Necator_chrX.g22319</name>
    <name evidence="2" type="ORF">RB195_022158</name>
</gene>
<dbReference type="EMBL" id="JAVFWL010000006">
    <property type="protein sequence ID" value="KAK6760976.1"/>
    <property type="molecule type" value="Genomic_DNA"/>
</dbReference>
<feature type="compositionally biased region" description="Basic residues" evidence="1">
    <location>
        <begin position="1"/>
        <end position="12"/>
    </location>
</feature>
<dbReference type="Proteomes" id="UP001303046">
    <property type="component" value="Unassembled WGS sequence"/>
</dbReference>
<name>A0ABR1EGV9_NECAM</name>
<evidence type="ECO:0000313" key="2">
    <source>
        <dbReference type="EMBL" id="KAK6760976.1"/>
    </source>
</evidence>
<protein>
    <submittedName>
        <fullName evidence="2">Uncharacterized protein</fullName>
    </submittedName>
</protein>
<feature type="region of interest" description="Disordered" evidence="1">
    <location>
        <begin position="1"/>
        <end position="39"/>
    </location>
</feature>
<comment type="caution">
    <text evidence="2">The sequence shown here is derived from an EMBL/GenBank/DDBJ whole genome shotgun (WGS) entry which is preliminary data.</text>
</comment>
<sequence length="174" mass="19400">MTRRRTRIRNLRQHQQTPESLSDTAQETSVDDQPIGTEPSRYNLRQMRRLGYSTLTRNLDIVLDMSVTCTAVATAGGTAARVLQSTSQNRSTQSRQFPSSDIIISLSRSSNVSTFLINIGRLFSIYEMAHIQLEELEDVLGDLLGQLVRISRPNRTKVPIKAGRSGGKPSLGNR</sequence>
<keyword evidence="3" id="KW-1185">Reference proteome</keyword>
<evidence type="ECO:0000256" key="1">
    <source>
        <dbReference type="SAM" id="MobiDB-lite"/>
    </source>
</evidence>
<reference evidence="2 3" key="1">
    <citation type="submission" date="2023-08" db="EMBL/GenBank/DDBJ databases">
        <title>A Necator americanus chromosomal reference genome.</title>
        <authorList>
            <person name="Ilik V."/>
            <person name="Petrzelkova K.J."/>
            <person name="Pardy F."/>
            <person name="Fuh T."/>
            <person name="Niatou-Singa F.S."/>
            <person name="Gouil Q."/>
            <person name="Baker L."/>
            <person name="Ritchie M.E."/>
            <person name="Jex A.R."/>
            <person name="Gazzola D."/>
            <person name="Li H."/>
            <person name="Toshio Fujiwara R."/>
            <person name="Zhan B."/>
            <person name="Aroian R.V."/>
            <person name="Pafco B."/>
            <person name="Schwarz E.M."/>
        </authorList>
    </citation>
    <scope>NUCLEOTIDE SEQUENCE [LARGE SCALE GENOMIC DNA]</scope>
    <source>
        <strain evidence="2 3">Aroian</strain>
        <tissue evidence="2">Whole animal</tissue>
    </source>
</reference>
<organism evidence="2 3">
    <name type="scientific">Necator americanus</name>
    <name type="common">Human hookworm</name>
    <dbReference type="NCBI Taxonomy" id="51031"/>
    <lineage>
        <taxon>Eukaryota</taxon>
        <taxon>Metazoa</taxon>
        <taxon>Ecdysozoa</taxon>
        <taxon>Nematoda</taxon>
        <taxon>Chromadorea</taxon>
        <taxon>Rhabditida</taxon>
        <taxon>Rhabditina</taxon>
        <taxon>Rhabditomorpha</taxon>
        <taxon>Strongyloidea</taxon>
        <taxon>Ancylostomatidae</taxon>
        <taxon>Bunostominae</taxon>
        <taxon>Necator</taxon>
    </lineage>
</organism>
<evidence type="ECO:0000313" key="3">
    <source>
        <dbReference type="Proteomes" id="UP001303046"/>
    </source>
</evidence>
<accession>A0ABR1EGV9</accession>